<dbReference type="Gene3D" id="1.20.5.170">
    <property type="match status" value="1"/>
</dbReference>
<dbReference type="PANTHER" id="PTHR23351">
    <property type="entry name" value="FOS TRANSCRIPTION FACTOR-RELATED"/>
    <property type="match status" value="1"/>
</dbReference>
<evidence type="ECO:0000256" key="11">
    <source>
        <dbReference type="ARBA" id="ARBA00023242"/>
    </source>
</evidence>
<dbReference type="Pfam" id="PF00170">
    <property type="entry name" value="bZIP_1"/>
    <property type="match status" value="1"/>
</dbReference>
<name>A0ABD1J5N9_9TELE</name>
<evidence type="ECO:0000256" key="1">
    <source>
        <dbReference type="ARBA" id="ARBA00004496"/>
    </source>
</evidence>
<evidence type="ECO:0000256" key="9">
    <source>
        <dbReference type="ARBA" id="ARBA00023159"/>
    </source>
</evidence>
<dbReference type="EMBL" id="JBHFQA010000019">
    <property type="protein sequence ID" value="KAL2082409.1"/>
    <property type="molecule type" value="Genomic_DNA"/>
</dbReference>
<dbReference type="SUPFAM" id="SSF57959">
    <property type="entry name" value="Leucine zipper domain"/>
    <property type="match status" value="1"/>
</dbReference>
<keyword evidence="5" id="KW-0678">Repressor</keyword>
<reference evidence="15 16" key="1">
    <citation type="submission" date="2024-09" db="EMBL/GenBank/DDBJ databases">
        <title>A chromosome-level genome assembly of Gray's grenadier anchovy, Coilia grayii.</title>
        <authorList>
            <person name="Fu Z."/>
        </authorList>
    </citation>
    <scope>NUCLEOTIDE SEQUENCE [LARGE SCALE GENOMIC DNA]</scope>
    <source>
        <strain evidence="15">G4</strain>
        <tissue evidence="15">Muscle</tissue>
    </source>
</reference>
<feature type="domain" description="BZIP" evidence="14">
    <location>
        <begin position="27"/>
        <end position="90"/>
    </location>
</feature>
<keyword evidence="9" id="KW-0010">Activator</keyword>
<keyword evidence="16" id="KW-1185">Reference proteome</keyword>
<dbReference type="InterPro" id="IPR004827">
    <property type="entry name" value="bZIP"/>
</dbReference>
<comment type="subcellular location">
    <subcellularLocation>
        <location evidence="1">Cytoplasm</location>
    </subcellularLocation>
</comment>
<accession>A0ABD1J5N9</accession>
<evidence type="ECO:0000256" key="5">
    <source>
        <dbReference type="ARBA" id="ARBA00022491"/>
    </source>
</evidence>
<dbReference type="GO" id="GO:0030154">
    <property type="term" value="P:cell differentiation"/>
    <property type="evidence" value="ECO:0007669"/>
    <property type="project" value="UniProtKB-KW"/>
</dbReference>
<gene>
    <name evidence="15" type="ORF">ACEWY4_022227</name>
</gene>
<comment type="similarity">
    <text evidence="2">Belongs to the bZIP family.</text>
</comment>
<dbReference type="InterPro" id="IPR046347">
    <property type="entry name" value="bZIP_sf"/>
</dbReference>
<keyword evidence="4" id="KW-0963">Cytoplasm</keyword>
<evidence type="ECO:0000259" key="14">
    <source>
        <dbReference type="PROSITE" id="PS50217"/>
    </source>
</evidence>
<dbReference type="Proteomes" id="UP001591681">
    <property type="component" value="Unassembled WGS sequence"/>
</dbReference>
<dbReference type="InterPro" id="IPR000837">
    <property type="entry name" value="AP-1"/>
</dbReference>
<dbReference type="AlphaFoldDB" id="A0ABD1J5N9"/>
<evidence type="ECO:0000256" key="13">
    <source>
        <dbReference type="SAM" id="MobiDB-lite"/>
    </source>
</evidence>
<keyword evidence="11" id="KW-0539">Nucleus</keyword>
<dbReference type="CDD" id="cd14701">
    <property type="entry name" value="bZIP_BATF"/>
    <property type="match status" value="1"/>
</dbReference>
<evidence type="ECO:0000256" key="12">
    <source>
        <dbReference type="ARBA" id="ARBA00029907"/>
    </source>
</evidence>
<keyword evidence="10" id="KW-0804">Transcription</keyword>
<evidence type="ECO:0000313" key="15">
    <source>
        <dbReference type="EMBL" id="KAL2082409.1"/>
    </source>
</evidence>
<evidence type="ECO:0000256" key="8">
    <source>
        <dbReference type="ARBA" id="ARBA00023125"/>
    </source>
</evidence>
<dbReference type="PRINTS" id="PR00042">
    <property type="entry name" value="LEUZIPPRFOS"/>
</dbReference>
<evidence type="ECO:0000256" key="3">
    <source>
        <dbReference type="ARBA" id="ARBA00019754"/>
    </source>
</evidence>
<sequence length="123" mass="13903">MAQGSDSNDTSYTRSPSPGSTRGSQDDMRKVMRREKNRIAAQKSRLRQTQKADSLHLESENLEKENAALRKEVKRLKEEAKYLTTVLSNHESVCTGLSSPSSDLLYGPHHGYHQHIAVQHYPL</sequence>
<dbReference type="GO" id="GO:0003677">
    <property type="term" value="F:DNA binding"/>
    <property type="evidence" value="ECO:0007669"/>
    <property type="project" value="UniProtKB-KW"/>
</dbReference>
<keyword evidence="7" id="KW-0805">Transcription regulation</keyword>
<keyword evidence="6" id="KW-0221">Differentiation</keyword>
<proteinExistence type="inferred from homology"/>
<dbReference type="PANTHER" id="PTHR23351:SF14">
    <property type="entry name" value="BASIC LEUCINE ZIPPER TRANSCRIPTIONAL FACTOR ATF-LIKE"/>
    <property type="match status" value="1"/>
</dbReference>
<protein>
    <recommendedName>
        <fullName evidence="3">Basic leucine zipper transcriptional factor ATF-like</fullName>
    </recommendedName>
    <alternativeName>
        <fullName evidence="12">B-cell-activating transcription factor</fullName>
    </alternativeName>
</protein>
<feature type="region of interest" description="Disordered" evidence="13">
    <location>
        <begin position="1"/>
        <end position="59"/>
    </location>
</feature>
<evidence type="ECO:0000256" key="10">
    <source>
        <dbReference type="ARBA" id="ARBA00023163"/>
    </source>
</evidence>
<comment type="caution">
    <text evidence="15">The sequence shown here is derived from an EMBL/GenBank/DDBJ whole genome shotgun (WGS) entry which is preliminary data.</text>
</comment>
<dbReference type="PROSITE" id="PS50217">
    <property type="entry name" value="BZIP"/>
    <property type="match status" value="1"/>
</dbReference>
<evidence type="ECO:0000256" key="7">
    <source>
        <dbReference type="ARBA" id="ARBA00023015"/>
    </source>
</evidence>
<evidence type="ECO:0000256" key="4">
    <source>
        <dbReference type="ARBA" id="ARBA00022490"/>
    </source>
</evidence>
<evidence type="ECO:0000313" key="16">
    <source>
        <dbReference type="Proteomes" id="UP001591681"/>
    </source>
</evidence>
<evidence type="ECO:0000256" key="2">
    <source>
        <dbReference type="ARBA" id="ARBA00007163"/>
    </source>
</evidence>
<evidence type="ECO:0000256" key="6">
    <source>
        <dbReference type="ARBA" id="ARBA00022782"/>
    </source>
</evidence>
<dbReference type="PROSITE" id="PS00036">
    <property type="entry name" value="BZIP_BASIC"/>
    <property type="match status" value="1"/>
</dbReference>
<organism evidence="15 16">
    <name type="scientific">Coilia grayii</name>
    <name type="common">Gray's grenadier anchovy</name>
    <dbReference type="NCBI Taxonomy" id="363190"/>
    <lineage>
        <taxon>Eukaryota</taxon>
        <taxon>Metazoa</taxon>
        <taxon>Chordata</taxon>
        <taxon>Craniata</taxon>
        <taxon>Vertebrata</taxon>
        <taxon>Euteleostomi</taxon>
        <taxon>Actinopterygii</taxon>
        <taxon>Neopterygii</taxon>
        <taxon>Teleostei</taxon>
        <taxon>Clupei</taxon>
        <taxon>Clupeiformes</taxon>
        <taxon>Clupeoidei</taxon>
        <taxon>Engraulidae</taxon>
        <taxon>Coilinae</taxon>
        <taxon>Coilia</taxon>
    </lineage>
</organism>
<dbReference type="FunFam" id="1.20.5.170:FF:000043">
    <property type="entry name" value="Basic leucine zipper transcriptional factor ATF-like"/>
    <property type="match status" value="1"/>
</dbReference>
<dbReference type="SMART" id="SM00338">
    <property type="entry name" value="BRLZ"/>
    <property type="match status" value="1"/>
</dbReference>
<keyword evidence="8" id="KW-0238">DNA-binding</keyword>
<feature type="compositionally biased region" description="Polar residues" evidence="13">
    <location>
        <begin position="1"/>
        <end position="23"/>
    </location>
</feature>
<dbReference type="GO" id="GO:0005737">
    <property type="term" value="C:cytoplasm"/>
    <property type="evidence" value="ECO:0007669"/>
    <property type="project" value="UniProtKB-SubCell"/>
</dbReference>